<protein>
    <submittedName>
        <fullName evidence="3">Type 1 fimbrial protein</fullName>
    </submittedName>
</protein>
<feature type="domain" description="Fimbrial-type adhesion" evidence="2">
    <location>
        <begin position="31"/>
        <end position="177"/>
    </location>
</feature>
<feature type="signal peptide" evidence="1">
    <location>
        <begin position="1"/>
        <end position="24"/>
    </location>
</feature>
<evidence type="ECO:0000313" key="4">
    <source>
        <dbReference type="Proteomes" id="UP000269001"/>
    </source>
</evidence>
<dbReference type="InterPro" id="IPR036937">
    <property type="entry name" value="Adhesion_dom_fimbrial_sf"/>
</dbReference>
<dbReference type="InterPro" id="IPR050263">
    <property type="entry name" value="Bact_Fimbrial_Adh_Pro"/>
</dbReference>
<reference evidence="3 4" key="1">
    <citation type="submission" date="2018-09" db="EMBL/GenBank/DDBJ databases">
        <title>The draft genome of Acinetobacter spp. strains.</title>
        <authorList>
            <person name="Qin J."/>
            <person name="Feng Y."/>
            <person name="Zong Z."/>
        </authorList>
    </citation>
    <scope>NUCLEOTIDE SEQUENCE [LARGE SCALE GENOMIC DNA]</scope>
    <source>
        <strain evidence="3 4">WCHAc060096</strain>
    </source>
</reference>
<sequence>MNSIRTLWLAMPMSFLLSAPNAYSANSVDVEFSGVLLGNVACQIDSNSLNQKVTLQNLNWRSINQEGSSPVTPFSIGINKCSDTDLNKTIKLTWQSSQLVEIVGENFVKTQGTSGVLLGLVDQDNHPIIWNSPMSVAEVSVANGLQQINFGAFVRKPAAGEANIGDFISTVTFAVEYF</sequence>
<dbReference type="GO" id="GO:0043709">
    <property type="term" value="P:cell adhesion involved in single-species biofilm formation"/>
    <property type="evidence" value="ECO:0007669"/>
    <property type="project" value="TreeGrafter"/>
</dbReference>
<dbReference type="Pfam" id="PF00419">
    <property type="entry name" value="Fimbrial"/>
    <property type="match status" value="1"/>
</dbReference>
<dbReference type="Gene3D" id="2.60.40.1090">
    <property type="entry name" value="Fimbrial-type adhesion domain"/>
    <property type="match status" value="1"/>
</dbReference>
<dbReference type="GO" id="GO:0009289">
    <property type="term" value="C:pilus"/>
    <property type="evidence" value="ECO:0007669"/>
    <property type="project" value="InterPro"/>
</dbReference>
<dbReference type="EMBL" id="RAXU01000007">
    <property type="protein sequence ID" value="RKG34256.1"/>
    <property type="molecule type" value="Genomic_DNA"/>
</dbReference>
<dbReference type="Proteomes" id="UP000269001">
    <property type="component" value="Unassembled WGS sequence"/>
</dbReference>
<evidence type="ECO:0000313" key="3">
    <source>
        <dbReference type="EMBL" id="RKG34256.1"/>
    </source>
</evidence>
<comment type="caution">
    <text evidence="3">The sequence shown here is derived from an EMBL/GenBank/DDBJ whole genome shotgun (WGS) entry which is preliminary data.</text>
</comment>
<dbReference type="InterPro" id="IPR000259">
    <property type="entry name" value="Adhesion_dom_fimbrial"/>
</dbReference>
<dbReference type="RefSeq" id="WP_120369914.1">
    <property type="nucleotide sequence ID" value="NZ_RAXU01000007.1"/>
</dbReference>
<name>A0A3A8EL96_9GAMM</name>
<feature type="chain" id="PRO_5017434874" evidence="1">
    <location>
        <begin position="25"/>
        <end position="178"/>
    </location>
</feature>
<proteinExistence type="predicted"/>
<accession>A0A3A8EL96</accession>
<dbReference type="AlphaFoldDB" id="A0A3A8EL96"/>
<dbReference type="PANTHER" id="PTHR33420:SF26">
    <property type="entry name" value="FIMBRIAL SUBUNIT"/>
    <property type="match status" value="1"/>
</dbReference>
<gene>
    <name evidence="3" type="ORF">D7V21_07605</name>
</gene>
<dbReference type="PANTHER" id="PTHR33420">
    <property type="entry name" value="FIMBRIAL SUBUNIT ELFA-RELATED"/>
    <property type="match status" value="1"/>
</dbReference>
<dbReference type="SUPFAM" id="SSF49401">
    <property type="entry name" value="Bacterial adhesins"/>
    <property type="match status" value="1"/>
</dbReference>
<organism evidence="3 4">
    <name type="scientific">Acinetobacter guerrae</name>
    <dbReference type="NCBI Taxonomy" id="1843371"/>
    <lineage>
        <taxon>Bacteria</taxon>
        <taxon>Pseudomonadati</taxon>
        <taxon>Pseudomonadota</taxon>
        <taxon>Gammaproteobacteria</taxon>
        <taxon>Moraxellales</taxon>
        <taxon>Moraxellaceae</taxon>
        <taxon>Acinetobacter</taxon>
    </lineage>
</organism>
<evidence type="ECO:0000256" key="1">
    <source>
        <dbReference type="SAM" id="SignalP"/>
    </source>
</evidence>
<evidence type="ECO:0000259" key="2">
    <source>
        <dbReference type="Pfam" id="PF00419"/>
    </source>
</evidence>
<keyword evidence="4" id="KW-1185">Reference proteome</keyword>
<keyword evidence="1" id="KW-0732">Signal</keyword>
<dbReference type="InterPro" id="IPR008966">
    <property type="entry name" value="Adhesion_dom_sf"/>
</dbReference>